<keyword evidence="2" id="KW-1185">Reference proteome</keyword>
<sequence>MPHLHLTSSHHKLVANHCTIHAHVTGATFPPQTSIFVHHLTPMQEPLLQHPIHAATTCNERVKIAATMEASCQRWTTIVVVPVMRTNNVNGVPPCICRENTSRFAIVATNLLETTISIADLLAARMN</sequence>
<organism evidence="1 2">
    <name type="scientific">Vigna unguiculata</name>
    <name type="common">Cowpea</name>
    <dbReference type="NCBI Taxonomy" id="3917"/>
    <lineage>
        <taxon>Eukaryota</taxon>
        <taxon>Viridiplantae</taxon>
        <taxon>Streptophyta</taxon>
        <taxon>Embryophyta</taxon>
        <taxon>Tracheophyta</taxon>
        <taxon>Spermatophyta</taxon>
        <taxon>Magnoliopsida</taxon>
        <taxon>eudicotyledons</taxon>
        <taxon>Gunneridae</taxon>
        <taxon>Pentapetalae</taxon>
        <taxon>rosids</taxon>
        <taxon>fabids</taxon>
        <taxon>Fabales</taxon>
        <taxon>Fabaceae</taxon>
        <taxon>Papilionoideae</taxon>
        <taxon>50 kb inversion clade</taxon>
        <taxon>NPAAA clade</taxon>
        <taxon>indigoferoid/millettioid clade</taxon>
        <taxon>Phaseoleae</taxon>
        <taxon>Vigna</taxon>
    </lineage>
</organism>
<gene>
    <name evidence="1" type="ORF">DEO72_LG10g1985</name>
</gene>
<dbReference type="Proteomes" id="UP000501690">
    <property type="component" value="Linkage Group LG10"/>
</dbReference>
<dbReference type="AlphaFoldDB" id="A0A4D6NA81"/>
<evidence type="ECO:0000313" key="1">
    <source>
        <dbReference type="EMBL" id="QCE10753.1"/>
    </source>
</evidence>
<name>A0A4D6NA81_VIGUN</name>
<reference evidence="1 2" key="1">
    <citation type="submission" date="2019-04" db="EMBL/GenBank/DDBJ databases">
        <title>An improved genome assembly and genetic linkage map for asparagus bean, Vigna unguiculata ssp. sesquipedialis.</title>
        <authorList>
            <person name="Xia Q."/>
            <person name="Zhang R."/>
            <person name="Dong Y."/>
        </authorList>
    </citation>
    <scope>NUCLEOTIDE SEQUENCE [LARGE SCALE GENOMIC DNA]</scope>
    <source>
        <tissue evidence="1">Leaf</tissue>
    </source>
</reference>
<dbReference type="EMBL" id="CP039354">
    <property type="protein sequence ID" value="QCE10753.1"/>
    <property type="molecule type" value="Genomic_DNA"/>
</dbReference>
<evidence type="ECO:0000313" key="2">
    <source>
        <dbReference type="Proteomes" id="UP000501690"/>
    </source>
</evidence>
<protein>
    <submittedName>
        <fullName evidence="1">Uncharacterized protein</fullName>
    </submittedName>
</protein>
<accession>A0A4D6NA81</accession>
<proteinExistence type="predicted"/>